<keyword evidence="4" id="KW-1185">Reference proteome</keyword>
<dbReference type="RefSeq" id="XP_022384007.1">
    <property type="nucleotide sequence ID" value="XM_022538226.1"/>
</dbReference>
<dbReference type="OrthoDB" id="4485873at2759"/>
<dbReference type="AlphaFoldDB" id="A0A1F7ZLF9"/>
<comment type="caution">
    <text evidence="3">The sequence shown here is derived from an EMBL/GenBank/DDBJ whole genome shotgun (WGS) entry which is preliminary data.</text>
</comment>
<proteinExistence type="predicted"/>
<evidence type="ECO:0000313" key="3">
    <source>
        <dbReference type="EMBL" id="OGM40290.1"/>
    </source>
</evidence>
<keyword evidence="2" id="KW-1133">Transmembrane helix</keyword>
<evidence type="ECO:0000256" key="2">
    <source>
        <dbReference type="SAM" id="Phobius"/>
    </source>
</evidence>
<sequence>MAEPMVTLYPATCLIFAAIYLVFLNRAPIILCLGRCAQCLDSENHYVEFHSQVADTEFESEPEGLEDQWPTPTPAIDNNYSTAPSYPSSISTDDPNFPASNPRTPLGRYFDPTTGKIYPQALEPPTPAWEMELKMRIEKGVGLEPSWDRAVDCMVGLFVGLHV</sequence>
<dbReference type="EMBL" id="LYCR01000150">
    <property type="protein sequence ID" value="OGM40290.1"/>
    <property type="molecule type" value="Genomic_DNA"/>
</dbReference>
<protein>
    <submittedName>
        <fullName evidence="3">Uncharacterized protein</fullName>
    </submittedName>
</protein>
<dbReference type="GeneID" id="34454488"/>
<keyword evidence="2" id="KW-0812">Transmembrane</keyword>
<organism evidence="3 4">
    <name type="scientific">Aspergillus bombycis</name>
    <dbReference type="NCBI Taxonomy" id="109264"/>
    <lineage>
        <taxon>Eukaryota</taxon>
        <taxon>Fungi</taxon>
        <taxon>Dikarya</taxon>
        <taxon>Ascomycota</taxon>
        <taxon>Pezizomycotina</taxon>
        <taxon>Eurotiomycetes</taxon>
        <taxon>Eurotiomycetidae</taxon>
        <taxon>Eurotiales</taxon>
        <taxon>Aspergillaceae</taxon>
        <taxon>Aspergillus</taxon>
    </lineage>
</organism>
<dbReference type="Proteomes" id="UP000179179">
    <property type="component" value="Unassembled WGS sequence"/>
</dbReference>
<accession>A0A1F7ZLF9</accession>
<feature type="region of interest" description="Disordered" evidence="1">
    <location>
        <begin position="57"/>
        <end position="98"/>
    </location>
</feature>
<reference evidence="3 4" key="1">
    <citation type="journal article" date="2016" name="Genome Biol. Evol.">
        <title>Draft genome sequence of an aflatoxigenic Aspergillus species, A. bombycis.</title>
        <authorList>
            <person name="Moore G.G."/>
            <person name="Mack B.M."/>
            <person name="Beltz S.B."/>
            <person name="Gilbert M.K."/>
        </authorList>
    </citation>
    <scope>NUCLEOTIDE SEQUENCE [LARGE SCALE GENOMIC DNA]</scope>
    <source>
        <strain evidence="4">NRRL 26010</strain>
    </source>
</reference>
<evidence type="ECO:0000256" key="1">
    <source>
        <dbReference type="SAM" id="MobiDB-lite"/>
    </source>
</evidence>
<feature type="transmembrane region" description="Helical" evidence="2">
    <location>
        <begin position="6"/>
        <end position="25"/>
    </location>
</feature>
<evidence type="ECO:0000313" key="4">
    <source>
        <dbReference type="Proteomes" id="UP000179179"/>
    </source>
</evidence>
<name>A0A1F7ZLF9_9EURO</name>
<gene>
    <name evidence="3" type="ORF">ABOM_011098</name>
</gene>
<feature type="compositionally biased region" description="Acidic residues" evidence="1">
    <location>
        <begin position="57"/>
        <end position="66"/>
    </location>
</feature>
<keyword evidence="2" id="KW-0472">Membrane</keyword>
<feature type="compositionally biased region" description="Polar residues" evidence="1">
    <location>
        <begin position="76"/>
        <end position="98"/>
    </location>
</feature>